<keyword evidence="2 3" id="KW-0040">ANK repeat</keyword>
<dbReference type="InterPro" id="IPR036770">
    <property type="entry name" value="Ankyrin_rpt-contain_sf"/>
</dbReference>
<proteinExistence type="predicted"/>
<dbReference type="KEGG" id="glz:GLAREA_01938"/>
<dbReference type="SMART" id="SM00248">
    <property type="entry name" value="ANK"/>
    <property type="match status" value="3"/>
</dbReference>
<dbReference type="EMBL" id="KE145371">
    <property type="protein sequence ID" value="EPE26026.1"/>
    <property type="molecule type" value="Genomic_DNA"/>
</dbReference>
<protein>
    <submittedName>
        <fullName evidence="4">Ankyrin repeat-containing protein</fullName>
    </submittedName>
</protein>
<sequence length="151" mass="15925">MASNGTNGTNGNTTASQLPPEAIAFATRMYDAARTGQVDIFEQALPAGLPANMTNEKGDSLIMLASYHGHAPLVRLLLQHGANPNSLNDRGQSPLAGAVFKGEADVIEALLEGEADPEHGAPSAMEAVVLFKQEDRWRTAFENAPGRGKTV</sequence>
<dbReference type="OMA" id="TARMFGK"/>
<organism evidence="4 5">
    <name type="scientific">Glarea lozoyensis (strain ATCC 20868 / MF5171)</name>
    <dbReference type="NCBI Taxonomy" id="1116229"/>
    <lineage>
        <taxon>Eukaryota</taxon>
        <taxon>Fungi</taxon>
        <taxon>Dikarya</taxon>
        <taxon>Ascomycota</taxon>
        <taxon>Pezizomycotina</taxon>
        <taxon>Leotiomycetes</taxon>
        <taxon>Helotiales</taxon>
        <taxon>Helotiaceae</taxon>
        <taxon>Glarea</taxon>
    </lineage>
</organism>
<evidence type="ECO:0000256" key="3">
    <source>
        <dbReference type="PROSITE-ProRule" id="PRU00023"/>
    </source>
</evidence>
<dbReference type="eggNOG" id="ENOG502S5MP">
    <property type="taxonomic scope" value="Eukaryota"/>
</dbReference>
<dbReference type="InterPro" id="IPR002110">
    <property type="entry name" value="Ankyrin_rpt"/>
</dbReference>
<evidence type="ECO:0000256" key="1">
    <source>
        <dbReference type="ARBA" id="ARBA00022737"/>
    </source>
</evidence>
<dbReference type="OrthoDB" id="366390at2759"/>
<evidence type="ECO:0000313" key="5">
    <source>
        <dbReference type="Proteomes" id="UP000016922"/>
    </source>
</evidence>
<dbReference type="SUPFAM" id="SSF48403">
    <property type="entry name" value="Ankyrin repeat"/>
    <property type="match status" value="1"/>
</dbReference>
<dbReference type="Proteomes" id="UP000016922">
    <property type="component" value="Unassembled WGS sequence"/>
</dbReference>
<dbReference type="RefSeq" id="XP_008087345.1">
    <property type="nucleotide sequence ID" value="XM_008089154.1"/>
</dbReference>
<dbReference type="GeneID" id="19460996"/>
<keyword evidence="5" id="KW-1185">Reference proteome</keyword>
<dbReference type="Pfam" id="PF12796">
    <property type="entry name" value="Ank_2"/>
    <property type="match status" value="1"/>
</dbReference>
<dbReference type="PANTHER" id="PTHR24171">
    <property type="entry name" value="ANKYRIN REPEAT DOMAIN-CONTAINING PROTEIN 39-RELATED"/>
    <property type="match status" value="1"/>
</dbReference>
<feature type="repeat" description="ANK" evidence="3">
    <location>
        <begin position="57"/>
        <end position="89"/>
    </location>
</feature>
<accession>S3D1U6</accession>
<evidence type="ECO:0000256" key="2">
    <source>
        <dbReference type="ARBA" id="ARBA00023043"/>
    </source>
</evidence>
<dbReference type="HOGENOM" id="CLU_000134_34_2_1"/>
<dbReference type="Gene3D" id="1.25.40.20">
    <property type="entry name" value="Ankyrin repeat-containing domain"/>
    <property type="match status" value="1"/>
</dbReference>
<dbReference type="AlphaFoldDB" id="S3D1U6"/>
<dbReference type="PROSITE" id="PS50297">
    <property type="entry name" value="ANK_REP_REGION"/>
    <property type="match status" value="1"/>
</dbReference>
<reference evidence="4 5" key="1">
    <citation type="journal article" date="2013" name="BMC Genomics">
        <title>Genomics-driven discovery of the pneumocandin biosynthetic gene cluster in the fungus Glarea lozoyensis.</title>
        <authorList>
            <person name="Chen L."/>
            <person name="Yue Q."/>
            <person name="Zhang X."/>
            <person name="Xiang M."/>
            <person name="Wang C."/>
            <person name="Li S."/>
            <person name="Che Y."/>
            <person name="Ortiz-Lopez F.J."/>
            <person name="Bills G.F."/>
            <person name="Liu X."/>
            <person name="An Z."/>
        </authorList>
    </citation>
    <scope>NUCLEOTIDE SEQUENCE [LARGE SCALE GENOMIC DNA]</scope>
    <source>
        <strain evidence="5">ATCC 20868 / MF5171</strain>
    </source>
</reference>
<evidence type="ECO:0000313" key="4">
    <source>
        <dbReference type="EMBL" id="EPE26026.1"/>
    </source>
</evidence>
<keyword evidence="1" id="KW-0677">Repeat</keyword>
<dbReference type="PANTHER" id="PTHR24171:SF9">
    <property type="entry name" value="ANKYRIN REPEAT DOMAIN-CONTAINING PROTEIN 39"/>
    <property type="match status" value="1"/>
</dbReference>
<gene>
    <name evidence="4" type="ORF">GLAREA_01938</name>
</gene>
<name>S3D1U6_GLAL2</name>
<dbReference type="PROSITE" id="PS50088">
    <property type="entry name" value="ANK_REPEAT"/>
    <property type="match status" value="1"/>
</dbReference>